<keyword evidence="2" id="KW-1133">Transmembrane helix</keyword>
<feature type="transmembrane region" description="Helical" evidence="2">
    <location>
        <begin position="78"/>
        <end position="96"/>
    </location>
</feature>
<organism evidence="3">
    <name type="scientific">viral metagenome</name>
    <dbReference type="NCBI Taxonomy" id="1070528"/>
    <lineage>
        <taxon>unclassified sequences</taxon>
        <taxon>metagenomes</taxon>
        <taxon>organismal metagenomes</taxon>
    </lineage>
</organism>
<evidence type="ECO:0000256" key="2">
    <source>
        <dbReference type="SAM" id="Phobius"/>
    </source>
</evidence>
<dbReference type="AlphaFoldDB" id="A0A6C0F0S1"/>
<feature type="region of interest" description="Disordered" evidence="1">
    <location>
        <begin position="102"/>
        <end position="160"/>
    </location>
</feature>
<reference evidence="3" key="1">
    <citation type="journal article" date="2020" name="Nature">
        <title>Giant virus diversity and host interactions through global metagenomics.</title>
        <authorList>
            <person name="Schulz F."/>
            <person name="Roux S."/>
            <person name="Paez-Espino D."/>
            <person name="Jungbluth S."/>
            <person name="Walsh D.A."/>
            <person name="Denef V.J."/>
            <person name="McMahon K.D."/>
            <person name="Konstantinidis K.T."/>
            <person name="Eloe-Fadrosh E.A."/>
            <person name="Kyrpides N.C."/>
            <person name="Woyke T."/>
        </authorList>
    </citation>
    <scope>NUCLEOTIDE SEQUENCE</scope>
    <source>
        <strain evidence="3">GVMAG-M-3300009161-52</strain>
    </source>
</reference>
<feature type="transmembrane region" description="Helical" evidence="2">
    <location>
        <begin position="25"/>
        <end position="43"/>
    </location>
</feature>
<feature type="compositionally biased region" description="Low complexity" evidence="1">
    <location>
        <begin position="102"/>
        <end position="114"/>
    </location>
</feature>
<feature type="region of interest" description="Disordered" evidence="1">
    <location>
        <begin position="201"/>
        <end position="236"/>
    </location>
</feature>
<feature type="compositionally biased region" description="Acidic residues" evidence="1">
    <location>
        <begin position="119"/>
        <end position="137"/>
    </location>
</feature>
<protein>
    <submittedName>
        <fullName evidence="3">Uncharacterized protein</fullName>
    </submittedName>
</protein>
<evidence type="ECO:0000313" key="3">
    <source>
        <dbReference type="EMBL" id="QHT34000.1"/>
    </source>
</evidence>
<dbReference type="EMBL" id="MN738982">
    <property type="protein sequence ID" value="QHT34000.1"/>
    <property type="molecule type" value="Genomic_DNA"/>
</dbReference>
<feature type="transmembrane region" description="Helical" evidence="2">
    <location>
        <begin position="49"/>
        <end position="71"/>
    </location>
</feature>
<keyword evidence="2" id="KW-0812">Transmembrane</keyword>
<keyword evidence="2" id="KW-0472">Membrane</keyword>
<sequence length="300" mass="34579">MNKPTPTMINDINTKITKVFNNPNITFFIIMCLILLISCYTFINTPLRYTISSFISNPFIILFVLIFVIILGFYNINIAILLLLLLFISLFGSTIFNSNNMNGNNTRNSNSIENFTDGTNEDEDDDDNEQSDDEEENDRFTPKNNKKSNSEKIKEAEEEQDGKIDSIKNVLLGTVNKLKEGPKNELQKGILENKLTIYKKEKQNNKSKNSNSKSKFTNISNSKGKGKSKNNKGEGFQTVKTRTFDPTKEDDTNLLITKEVLQDMINRIEYDFENSKYLKKYLKHRIEEIVEMNKLLEDDD</sequence>
<accession>A0A6C0F0S1</accession>
<evidence type="ECO:0000256" key="1">
    <source>
        <dbReference type="SAM" id="MobiDB-lite"/>
    </source>
</evidence>
<proteinExistence type="predicted"/>
<feature type="compositionally biased region" description="Basic and acidic residues" evidence="1">
    <location>
        <begin position="148"/>
        <end position="160"/>
    </location>
</feature>
<name>A0A6C0F0S1_9ZZZZ</name>
<feature type="compositionally biased region" description="Low complexity" evidence="1">
    <location>
        <begin position="206"/>
        <end position="223"/>
    </location>
</feature>